<dbReference type="GO" id="GO:0090729">
    <property type="term" value="F:toxin activity"/>
    <property type="evidence" value="ECO:0007669"/>
    <property type="project" value="UniProtKB-KW"/>
</dbReference>
<dbReference type="Proteomes" id="UP000650477">
    <property type="component" value="Unassembled WGS sequence"/>
</dbReference>
<keyword evidence="5" id="KW-1133">Transmembrane helix</keyword>
<accession>A0A8I0Q0Q3</accession>
<evidence type="ECO:0000256" key="1">
    <source>
        <dbReference type="ARBA" id="ARBA00007819"/>
    </source>
</evidence>
<comment type="caution">
    <text evidence="6">The sequence shown here is derived from an EMBL/GenBank/DDBJ whole genome shotgun (WGS) entry which is preliminary data.</text>
</comment>
<evidence type="ECO:0000256" key="5">
    <source>
        <dbReference type="SAM" id="Phobius"/>
    </source>
</evidence>
<feature type="transmembrane region" description="Helical" evidence="5">
    <location>
        <begin position="143"/>
        <end position="161"/>
    </location>
</feature>
<keyword evidence="5" id="KW-0812">Transmembrane</keyword>
<dbReference type="AlphaFoldDB" id="A0A8I0Q0Q3"/>
<dbReference type="EMBL" id="PKLF01000008">
    <property type="protein sequence ID" value="MBE8612779.1"/>
    <property type="molecule type" value="Genomic_DNA"/>
</dbReference>
<comment type="similarity">
    <text evidence="1">Belongs to the delta endotoxin family.</text>
</comment>
<dbReference type="Gene3D" id="1.20.190.10">
    <property type="entry name" value="Pesticidal crystal protein, N-terminal domain"/>
    <property type="match status" value="1"/>
</dbReference>
<dbReference type="SUPFAM" id="SSF56849">
    <property type="entry name" value="delta-Endotoxin (insectocide), N-terminal domain"/>
    <property type="match status" value="1"/>
</dbReference>
<keyword evidence="4" id="KW-0843">Virulence</keyword>
<name>A0A8I0Q0Q3_MORMO</name>
<protein>
    <recommendedName>
        <fullName evidence="8">Pesticidal crystal protein N-terminal domain-containing protein</fullName>
    </recommendedName>
</protein>
<proteinExistence type="inferred from homology"/>
<evidence type="ECO:0000256" key="3">
    <source>
        <dbReference type="ARBA" id="ARBA00022969"/>
    </source>
</evidence>
<reference evidence="6" key="1">
    <citation type="submission" date="2017-12" db="EMBL/GenBank/DDBJ databases">
        <title>Genome sequencing and analysis.</title>
        <authorList>
            <person name="Huang Y.-T."/>
        </authorList>
    </citation>
    <scope>NUCLEOTIDE SEQUENCE</scope>
    <source>
        <strain evidence="6">VGH116</strain>
    </source>
</reference>
<keyword evidence="5" id="KW-0472">Membrane</keyword>
<keyword evidence="3" id="KW-0749">Sporulation</keyword>
<sequence length="405" mass="45307">MTQTSAFHLAAESTQPQLHMLTLQALNMIPPASFAVPAASPQGIATTILSMVLKLVYKKMTEPKEVDVIGIIQETLMKNTSEWLESEYQAVRKDAESLQDAISSWQNSPTEEARQLIVVRNKIAIASMSRLCILSINTAKRIGIVRLCGVCALSCLLYFFTLRDTLVFGKSWGYASDMLEKYSKTLTEQADIMFKDVLTAEINNYTENDDFYDPESQAKRSVIYWTSGYTNIQDHLTYGAQQKSTRVCSERSDIAANPVNAENHMVYLGNLFLTAGNSSANGSYNYLSAAKPRSYDRVGDPVTLPVRSAGQYHIRLYYAYMTNSLSFDYETQLRIEQAGKIVTDTHLTDLTKTVLTPYKSGSNYGPVIYRETRVNLEEGDIVLTLHEDRSLSGGGLLQHIEFVKV</sequence>
<evidence type="ECO:0000313" key="6">
    <source>
        <dbReference type="EMBL" id="MBE8612779.1"/>
    </source>
</evidence>
<gene>
    <name evidence="6" type="ORF">CYG68_10155</name>
</gene>
<evidence type="ECO:0000256" key="4">
    <source>
        <dbReference type="ARBA" id="ARBA00023026"/>
    </source>
</evidence>
<evidence type="ECO:0008006" key="8">
    <source>
        <dbReference type="Google" id="ProtNLM"/>
    </source>
</evidence>
<dbReference type="RefSeq" id="WP_036417208.1">
    <property type="nucleotide sequence ID" value="NZ_CP032295.1"/>
</dbReference>
<dbReference type="InterPro" id="IPR036716">
    <property type="entry name" value="Pest_crys_N_sf"/>
</dbReference>
<dbReference type="GO" id="GO:0030435">
    <property type="term" value="P:sporulation resulting in formation of a cellular spore"/>
    <property type="evidence" value="ECO:0007669"/>
    <property type="project" value="UniProtKB-KW"/>
</dbReference>
<evidence type="ECO:0000256" key="2">
    <source>
        <dbReference type="ARBA" id="ARBA00022656"/>
    </source>
</evidence>
<evidence type="ECO:0000313" key="7">
    <source>
        <dbReference type="Proteomes" id="UP000650477"/>
    </source>
</evidence>
<organism evidence="6 7">
    <name type="scientific">Morganella morganii</name>
    <name type="common">Proteus morganii</name>
    <dbReference type="NCBI Taxonomy" id="582"/>
    <lineage>
        <taxon>Bacteria</taxon>
        <taxon>Pseudomonadati</taxon>
        <taxon>Pseudomonadota</taxon>
        <taxon>Gammaproteobacteria</taxon>
        <taxon>Enterobacterales</taxon>
        <taxon>Morganellaceae</taxon>
        <taxon>Morganella</taxon>
    </lineage>
</organism>
<keyword evidence="2" id="KW-0800">Toxin</keyword>